<evidence type="ECO:0000259" key="1">
    <source>
        <dbReference type="PROSITE" id="PS50249"/>
    </source>
</evidence>
<gene>
    <name evidence="2" type="ORF">LCGC14_1229610</name>
</gene>
<name>A0A0F9NR96_9ZZZZ</name>
<proteinExistence type="predicted"/>
<dbReference type="InterPro" id="IPR000555">
    <property type="entry name" value="JAMM/MPN+_dom"/>
</dbReference>
<dbReference type="PROSITE" id="PS50249">
    <property type="entry name" value="MPN"/>
    <property type="match status" value="1"/>
</dbReference>
<dbReference type="SUPFAM" id="SSF102712">
    <property type="entry name" value="JAB1/MPN domain"/>
    <property type="match status" value="1"/>
</dbReference>
<dbReference type="GO" id="GO:0008237">
    <property type="term" value="F:metallopeptidase activity"/>
    <property type="evidence" value="ECO:0007669"/>
    <property type="project" value="InterPro"/>
</dbReference>
<protein>
    <recommendedName>
        <fullName evidence="1">MPN domain-containing protein</fullName>
    </recommendedName>
</protein>
<dbReference type="InterPro" id="IPR037518">
    <property type="entry name" value="MPN"/>
</dbReference>
<evidence type="ECO:0000313" key="2">
    <source>
        <dbReference type="EMBL" id="KKM91335.1"/>
    </source>
</evidence>
<dbReference type="SMART" id="SM00232">
    <property type="entry name" value="JAB_MPN"/>
    <property type="match status" value="1"/>
</dbReference>
<organism evidence="2">
    <name type="scientific">marine sediment metagenome</name>
    <dbReference type="NCBI Taxonomy" id="412755"/>
    <lineage>
        <taxon>unclassified sequences</taxon>
        <taxon>metagenomes</taxon>
        <taxon>ecological metagenomes</taxon>
    </lineage>
</organism>
<dbReference type="InterPro" id="IPR050242">
    <property type="entry name" value="JAMM_MPN+_peptidase_M67A"/>
</dbReference>
<reference evidence="2" key="1">
    <citation type="journal article" date="2015" name="Nature">
        <title>Complex archaea that bridge the gap between prokaryotes and eukaryotes.</title>
        <authorList>
            <person name="Spang A."/>
            <person name="Saw J.H."/>
            <person name="Jorgensen S.L."/>
            <person name="Zaremba-Niedzwiedzka K."/>
            <person name="Martijn J."/>
            <person name="Lind A.E."/>
            <person name="van Eijk R."/>
            <person name="Schleper C."/>
            <person name="Guy L."/>
            <person name="Ettema T.J."/>
        </authorList>
    </citation>
    <scope>NUCLEOTIDE SEQUENCE</scope>
</reference>
<dbReference type="Gene3D" id="3.40.140.10">
    <property type="entry name" value="Cytidine Deaminase, domain 2"/>
    <property type="match status" value="1"/>
</dbReference>
<dbReference type="EMBL" id="LAZR01006548">
    <property type="protein sequence ID" value="KKM91335.1"/>
    <property type="molecule type" value="Genomic_DNA"/>
</dbReference>
<dbReference type="PANTHER" id="PTHR10410">
    <property type="entry name" value="EUKARYOTIC TRANSLATION INITIATION FACTOR 3 -RELATED"/>
    <property type="match status" value="1"/>
</dbReference>
<sequence>MTLEENFIFPVYINEETIKKIILYCKSFKKEIFGYLIGHILKWDKQTYVKIEDLLFLLGAIHSEEYSTAQIEGAAGKYESKFQRLKRKTKNPSLRVVGWWHSHPGFSCFLSPTDLKTQEYFFPESYQVALVVDPVRDELGFYTLGNNSGKGYKEISYAVISPS</sequence>
<dbReference type="Pfam" id="PF01398">
    <property type="entry name" value="JAB"/>
    <property type="match status" value="1"/>
</dbReference>
<dbReference type="AlphaFoldDB" id="A0A0F9NR96"/>
<accession>A0A0F9NR96</accession>
<comment type="caution">
    <text evidence="2">The sequence shown here is derived from an EMBL/GenBank/DDBJ whole genome shotgun (WGS) entry which is preliminary data.</text>
</comment>
<feature type="domain" description="MPN" evidence="1">
    <location>
        <begin position="11"/>
        <end position="158"/>
    </location>
</feature>